<reference evidence="2" key="1">
    <citation type="submission" date="2019-08" db="EMBL/GenBank/DDBJ databases">
        <authorList>
            <person name="Kucharzyk K."/>
            <person name="Murdoch R.W."/>
            <person name="Higgins S."/>
            <person name="Loffler F."/>
        </authorList>
    </citation>
    <scope>NUCLEOTIDE SEQUENCE</scope>
</reference>
<name>A0A645AK48_9ZZZZ</name>
<organism evidence="2">
    <name type="scientific">bioreactor metagenome</name>
    <dbReference type="NCBI Taxonomy" id="1076179"/>
    <lineage>
        <taxon>unclassified sequences</taxon>
        <taxon>metagenomes</taxon>
        <taxon>ecological metagenomes</taxon>
    </lineage>
</organism>
<sequence length="98" mass="11055">MNSEPFPSIVTFLPFNKLIPIVILIESVGQKSYLPLGKEIIADSYFTDLFIASFNAGITLLLFPGIYPKSVIDIISCELILDKKRSDKSNKTYFLFMT</sequence>
<evidence type="ECO:0000256" key="1">
    <source>
        <dbReference type="SAM" id="Phobius"/>
    </source>
</evidence>
<keyword evidence="1" id="KW-1133">Transmembrane helix</keyword>
<dbReference type="EMBL" id="VSSQ01014405">
    <property type="protein sequence ID" value="MPM53585.1"/>
    <property type="molecule type" value="Genomic_DNA"/>
</dbReference>
<evidence type="ECO:0000313" key="2">
    <source>
        <dbReference type="EMBL" id="MPM53585.1"/>
    </source>
</evidence>
<keyword evidence="1" id="KW-0812">Transmembrane</keyword>
<feature type="transmembrane region" description="Helical" evidence="1">
    <location>
        <begin position="45"/>
        <end position="67"/>
    </location>
</feature>
<feature type="transmembrane region" description="Helical" evidence="1">
    <location>
        <begin position="6"/>
        <end position="25"/>
    </location>
</feature>
<accession>A0A645AK48</accession>
<comment type="caution">
    <text evidence="2">The sequence shown here is derived from an EMBL/GenBank/DDBJ whole genome shotgun (WGS) entry which is preliminary data.</text>
</comment>
<dbReference type="AlphaFoldDB" id="A0A645AK48"/>
<proteinExistence type="predicted"/>
<protein>
    <submittedName>
        <fullName evidence="2">Uncharacterized protein</fullName>
    </submittedName>
</protein>
<keyword evidence="1" id="KW-0472">Membrane</keyword>
<gene>
    <name evidence="2" type="ORF">SDC9_100353</name>
</gene>